<dbReference type="AlphaFoldDB" id="A0A1G9LME5"/>
<feature type="domain" description="RNA polymerase sigma-70 region 2" evidence="6">
    <location>
        <begin position="36"/>
        <end position="102"/>
    </location>
</feature>
<dbReference type="GO" id="GO:0016987">
    <property type="term" value="F:sigma factor activity"/>
    <property type="evidence" value="ECO:0007669"/>
    <property type="project" value="UniProtKB-KW"/>
</dbReference>
<sequence length="190" mass="22458">MILTLPRTFQFQEATLPGEAQLIAEAKRNPARFEVLYNRHYETIFNYLYRRTSDEDLAADLTSQTFLKAMLNLGRYEYRGIPFLAWLYRIAGNEIKKHYRKSGQAQVFSLEVSSLAKWLPDEETADTEEKLQQLAGYLERLAEDEVLILQLRFFEEKSFQEIAYIMDIGESAAKMRVYRTLTKLKRFFER</sequence>
<keyword evidence="5" id="KW-0804">Transcription</keyword>
<feature type="domain" description="RNA polymerase sigma-70 region 4" evidence="7">
    <location>
        <begin position="138"/>
        <end position="185"/>
    </location>
</feature>
<evidence type="ECO:0000256" key="3">
    <source>
        <dbReference type="ARBA" id="ARBA00023082"/>
    </source>
</evidence>
<dbReference type="GO" id="GO:0006352">
    <property type="term" value="P:DNA-templated transcription initiation"/>
    <property type="evidence" value="ECO:0007669"/>
    <property type="project" value="InterPro"/>
</dbReference>
<organism evidence="8 9">
    <name type="scientific">Catalinimonas alkaloidigena</name>
    <dbReference type="NCBI Taxonomy" id="1075417"/>
    <lineage>
        <taxon>Bacteria</taxon>
        <taxon>Pseudomonadati</taxon>
        <taxon>Bacteroidota</taxon>
        <taxon>Cytophagia</taxon>
        <taxon>Cytophagales</taxon>
        <taxon>Catalimonadaceae</taxon>
        <taxon>Catalinimonas</taxon>
    </lineage>
</organism>
<comment type="similarity">
    <text evidence="1">Belongs to the sigma-70 factor family. ECF subfamily.</text>
</comment>
<dbReference type="STRING" id="1075417.SAMN05421823_10798"/>
<dbReference type="CDD" id="cd06171">
    <property type="entry name" value="Sigma70_r4"/>
    <property type="match status" value="1"/>
</dbReference>
<evidence type="ECO:0000256" key="2">
    <source>
        <dbReference type="ARBA" id="ARBA00023015"/>
    </source>
</evidence>
<dbReference type="InterPro" id="IPR014284">
    <property type="entry name" value="RNA_pol_sigma-70_dom"/>
</dbReference>
<dbReference type="RefSeq" id="WP_089684380.1">
    <property type="nucleotide sequence ID" value="NZ_FNFO01000007.1"/>
</dbReference>
<dbReference type="InterPro" id="IPR007627">
    <property type="entry name" value="RNA_pol_sigma70_r2"/>
</dbReference>
<gene>
    <name evidence="8" type="ORF">SAMN05421823_10798</name>
</gene>
<protein>
    <submittedName>
        <fullName evidence="8">RNA polymerase sigma-70 factor, ECF subfamily</fullName>
    </submittedName>
</protein>
<evidence type="ECO:0000256" key="5">
    <source>
        <dbReference type="ARBA" id="ARBA00023163"/>
    </source>
</evidence>
<accession>A0A1G9LME5</accession>
<dbReference type="EMBL" id="FNFO01000007">
    <property type="protein sequence ID" value="SDL63081.1"/>
    <property type="molecule type" value="Genomic_DNA"/>
</dbReference>
<evidence type="ECO:0000259" key="6">
    <source>
        <dbReference type="Pfam" id="PF04542"/>
    </source>
</evidence>
<dbReference type="OrthoDB" id="9784984at2"/>
<evidence type="ECO:0000259" key="7">
    <source>
        <dbReference type="Pfam" id="PF04545"/>
    </source>
</evidence>
<dbReference type="Proteomes" id="UP000198510">
    <property type="component" value="Unassembled WGS sequence"/>
</dbReference>
<dbReference type="NCBIfam" id="TIGR02937">
    <property type="entry name" value="sigma70-ECF"/>
    <property type="match status" value="1"/>
</dbReference>
<dbReference type="InterPro" id="IPR039425">
    <property type="entry name" value="RNA_pol_sigma-70-like"/>
</dbReference>
<keyword evidence="3" id="KW-0731">Sigma factor</keyword>
<dbReference type="InterPro" id="IPR007630">
    <property type="entry name" value="RNA_pol_sigma70_r4"/>
</dbReference>
<evidence type="ECO:0000313" key="9">
    <source>
        <dbReference type="Proteomes" id="UP000198510"/>
    </source>
</evidence>
<dbReference type="InterPro" id="IPR013325">
    <property type="entry name" value="RNA_pol_sigma_r2"/>
</dbReference>
<reference evidence="8 9" key="1">
    <citation type="submission" date="2016-10" db="EMBL/GenBank/DDBJ databases">
        <authorList>
            <person name="de Groot N.N."/>
        </authorList>
    </citation>
    <scope>NUCLEOTIDE SEQUENCE [LARGE SCALE GENOMIC DNA]</scope>
    <source>
        <strain evidence="8 9">DSM 25186</strain>
    </source>
</reference>
<evidence type="ECO:0000256" key="4">
    <source>
        <dbReference type="ARBA" id="ARBA00023125"/>
    </source>
</evidence>
<dbReference type="InterPro" id="IPR036388">
    <property type="entry name" value="WH-like_DNA-bd_sf"/>
</dbReference>
<dbReference type="SUPFAM" id="SSF88659">
    <property type="entry name" value="Sigma3 and sigma4 domains of RNA polymerase sigma factors"/>
    <property type="match status" value="1"/>
</dbReference>
<dbReference type="PANTHER" id="PTHR43133:SF52">
    <property type="entry name" value="ECF RNA POLYMERASE SIGMA FACTOR SIGL"/>
    <property type="match status" value="1"/>
</dbReference>
<name>A0A1G9LME5_9BACT</name>
<dbReference type="SUPFAM" id="SSF88946">
    <property type="entry name" value="Sigma2 domain of RNA polymerase sigma factors"/>
    <property type="match status" value="1"/>
</dbReference>
<dbReference type="InterPro" id="IPR013324">
    <property type="entry name" value="RNA_pol_sigma_r3/r4-like"/>
</dbReference>
<dbReference type="PANTHER" id="PTHR43133">
    <property type="entry name" value="RNA POLYMERASE ECF-TYPE SIGMA FACTO"/>
    <property type="match status" value="1"/>
</dbReference>
<dbReference type="Gene3D" id="1.10.1740.10">
    <property type="match status" value="1"/>
</dbReference>
<proteinExistence type="inferred from homology"/>
<evidence type="ECO:0000256" key="1">
    <source>
        <dbReference type="ARBA" id="ARBA00010641"/>
    </source>
</evidence>
<keyword evidence="2" id="KW-0805">Transcription regulation</keyword>
<evidence type="ECO:0000313" key="8">
    <source>
        <dbReference type="EMBL" id="SDL63081.1"/>
    </source>
</evidence>
<dbReference type="Gene3D" id="1.10.10.10">
    <property type="entry name" value="Winged helix-like DNA-binding domain superfamily/Winged helix DNA-binding domain"/>
    <property type="match status" value="1"/>
</dbReference>
<keyword evidence="4" id="KW-0238">DNA-binding</keyword>
<dbReference type="Pfam" id="PF04545">
    <property type="entry name" value="Sigma70_r4"/>
    <property type="match status" value="1"/>
</dbReference>
<dbReference type="Pfam" id="PF04542">
    <property type="entry name" value="Sigma70_r2"/>
    <property type="match status" value="1"/>
</dbReference>
<keyword evidence="9" id="KW-1185">Reference proteome</keyword>
<dbReference type="GO" id="GO:0003677">
    <property type="term" value="F:DNA binding"/>
    <property type="evidence" value="ECO:0007669"/>
    <property type="project" value="UniProtKB-KW"/>
</dbReference>